<evidence type="ECO:0000259" key="5">
    <source>
        <dbReference type="PROSITE" id="PS50072"/>
    </source>
</evidence>
<dbReference type="Gene3D" id="2.40.100.10">
    <property type="entry name" value="Cyclophilin-like"/>
    <property type="match status" value="1"/>
</dbReference>
<dbReference type="InterPro" id="IPR044666">
    <property type="entry name" value="Cyclophilin_A-like"/>
</dbReference>
<dbReference type="PANTHER" id="PTHR45625:SF4">
    <property type="entry name" value="PEPTIDYLPROLYL ISOMERASE DOMAIN AND WD REPEAT-CONTAINING PROTEIN 1"/>
    <property type="match status" value="1"/>
</dbReference>
<dbReference type="CDD" id="cd00317">
    <property type="entry name" value="cyclophilin"/>
    <property type="match status" value="1"/>
</dbReference>
<protein>
    <recommendedName>
        <fullName evidence="4">Peptidyl-prolyl cis-trans isomerase</fullName>
        <shortName evidence="4">PPIase</shortName>
        <ecNumber evidence="4">5.2.1.8</ecNumber>
    </recommendedName>
</protein>
<evidence type="ECO:0000313" key="7">
    <source>
        <dbReference type="Proteomes" id="UP000095563"/>
    </source>
</evidence>
<evidence type="ECO:0000256" key="1">
    <source>
        <dbReference type="ARBA" id="ARBA00002388"/>
    </source>
</evidence>
<gene>
    <name evidence="6" type="primary">ppiB_1</name>
    <name evidence="6" type="ORF">ERS852568_00275</name>
</gene>
<organism evidence="6 7">
    <name type="scientific">Clostridium baratii</name>
    <dbReference type="NCBI Taxonomy" id="1561"/>
    <lineage>
        <taxon>Bacteria</taxon>
        <taxon>Bacillati</taxon>
        <taxon>Bacillota</taxon>
        <taxon>Clostridia</taxon>
        <taxon>Eubacteriales</taxon>
        <taxon>Clostridiaceae</taxon>
        <taxon>Clostridium</taxon>
    </lineage>
</organism>
<comment type="catalytic activity">
    <reaction evidence="4">
        <text>[protein]-peptidylproline (omega=180) = [protein]-peptidylproline (omega=0)</text>
        <dbReference type="Rhea" id="RHEA:16237"/>
        <dbReference type="Rhea" id="RHEA-COMP:10747"/>
        <dbReference type="Rhea" id="RHEA-COMP:10748"/>
        <dbReference type="ChEBI" id="CHEBI:83833"/>
        <dbReference type="ChEBI" id="CHEBI:83834"/>
        <dbReference type="EC" id="5.2.1.8"/>
    </reaction>
</comment>
<dbReference type="PRINTS" id="PR00153">
    <property type="entry name" value="CSAPPISMRASE"/>
</dbReference>
<dbReference type="PANTHER" id="PTHR45625">
    <property type="entry name" value="PEPTIDYL-PROLYL CIS-TRANS ISOMERASE-RELATED"/>
    <property type="match status" value="1"/>
</dbReference>
<dbReference type="Proteomes" id="UP000095563">
    <property type="component" value="Unassembled WGS sequence"/>
</dbReference>
<dbReference type="GO" id="GO:0003755">
    <property type="term" value="F:peptidyl-prolyl cis-trans isomerase activity"/>
    <property type="evidence" value="ECO:0007669"/>
    <property type="project" value="UniProtKB-UniRule"/>
</dbReference>
<reference evidence="6 7" key="1">
    <citation type="submission" date="2015-09" db="EMBL/GenBank/DDBJ databases">
        <authorList>
            <consortium name="Pathogen Informatics"/>
        </authorList>
    </citation>
    <scope>NUCLEOTIDE SEQUENCE [LARGE SCALE GENOMIC DNA]</scope>
    <source>
        <strain evidence="6 7">2789STDY5834956</strain>
    </source>
</reference>
<dbReference type="PROSITE" id="PS00170">
    <property type="entry name" value="CSA_PPIASE_1"/>
    <property type="match status" value="1"/>
</dbReference>
<dbReference type="InterPro" id="IPR029000">
    <property type="entry name" value="Cyclophilin-like_dom_sf"/>
</dbReference>
<dbReference type="AlphaFoldDB" id="A0A174Q0B9"/>
<comment type="function">
    <text evidence="1 4">PPIases accelerate the folding of proteins. It catalyzes the cis-trans isomerization of proline imidic peptide bonds in oligopeptides.</text>
</comment>
<evidence type="ECO:0000256" key="3">
    <source>
        <dbReference type="ARBA" id="ARBA00023235"/>
    </source>
</evidence>
<dbReference type="EC" id="5.2.1.8" evidence="4"/>
<accession>A0A174Q0B9</accession>
<keyword evidence="2 4" id="KW-0697">Rotamase</keyword>
<comment type="similarity">
    <text evidence="4">Belongs to the cyclophilin-type PPIase family.</text>
</comment>
<sequence length="224" mass="24596">MKSMKGKLKFITILTIFAVLSISIVGCSNSKANEKSKGDNTSKQTEEKIDEKDLPVVTIKVKDYGTMKGVLYPNKAPNTVNNFIALANSGFYDNLTFHRVIKDFMIQGGDPEGNGTGGPGYSIKGEFSSNGFDNDLKHTEGVLSMARARDKDSGGSQFFIMTKDSPHLDGDYAAFGKITEGLDVLHKIEDVKTDSNDKPLNEVKIESIKVDTKGKEYKEPEKIK</sequence>
<dbReference type="PROSITE" id="PS51257">
    <property type="entry name" value="PROKAR_LIPOPROTEIN"/>
    <property type="match status" value="1"/>
</dbReference>
<proteinExistence type="inferred from homology"/>
<dbReference type="EMBL" id="CZBO01000001">
    <property type="protein sequence ID" value="CUP64847.1"/>
    <property type="molecule type" value="Genomic_DNA"/>
</dbReference>
<dbReference type="SUPFAM" id="SSF50891">
    <property type="entry name" value="Cyclophilin-like"/>
    <property type="match status" value="1"/>
</dbReference>
<dbReference type="GO" id="GO:0006457">
    <property type="term" value="P:protein folding"/>
    <property type="evidence" value="ECO:0007669"/>
    <property type="project" value="InterPro"/>
</dbReference>
<dbReference type="PROSITE" id="PS50072">
    <property type="entry name" value="CSA_PPIASE_2"/>
    <property type="match status" value="1"/>
</dbReference>
<dbReference type="InterPro" id="IPR020892">
    <property type="entry name" value="Cyclophilin-type_PPIase_CS"/>
</dbReference>
<evidence type="ECO:0000256" key="2">
    <source>
        <dbReference type="ARBA" id="ARBA00023110"/>
    </source>
</evidence>
<dbReference type="InterPro" id="IPR002130">
    <property type="entry name" value="Cyclophilin-type_PPIase_dom"/>
</dbReference>
<name>A0A174Q0B9_9CLOT</name>
<dbReference type="Pfam" id="PF00160">
    <property type="entry name" value="Pro_isomerase"/>
    <property type="match status" value="1"/>
</dbReference>
<keyword evidence="3 4" id="KW-0413">Isomerase</keyword>
<evidence type="ECO:0000256" key="4">
    <source>
        <dbReference type="RuleBase" id="RU363019"/>
    </source>
</evidence>
<evidence type="ECO:0000313" key="6">
    <source>
        <dbReference type="EMBL" id="CUP64847.1"/>
    </source>
</evidence>
<feature type="domain" description="PPIase cyclophilin-type" evidence="5">
    <location>
        <begin position="54"/>
        <end position="210"/>
    </location>
</feature>